<keyword evidence="1" id="KW-0472">Membrane</keyword>
<dbReference type="Proteomes" id="UP000176951">
    <property type="component" value="Unassembled WGS sequence"/>
</dbReference>
<feature type="transmembrane region" description="Helical" evidence="1">
    <location>
        <begin position="32"/>
        <end position="55"/>
    </location>
</feature>
<evidence type="ECO:0000313" key="2">
    <source>
        <dbReference type="EMBL" id="OHA51301.1"/>
    </source>
</evidence>
<proteinExistence type="predicted"/>
<organism evidence="2 3">
    <name type="scientific">Candidatus Terrybacteria bacterium RIFCSPLOWO2_01_FULL_40_23</name>
    <dbReference type="NCBI Taxonomy" id="1802366"/>
    <lineage>
        <taxon>Bacteria</taxon>
        <taxon>Candidatus Terryibacteriota</taxon>
    </lineage>
</organism>
<protein>
    <submittedName>
        <fullName evidence="2">Uncharacterized protein</fullName>
    </submittedName>
</protein>
<reference evidence="2 3" key="1">
    <citation type="journal article" date="2016" name="Nat. Commun.">
        <title>Thousands of microbial genomes shed light on interconnected biogeochemical processes in an aquifer system.</title>
        <authorList>
            <person name="Anantharaman K."/>
            <person name="Brown C.T."/>
            <person name="Hug L.A."/>
            <person name="Sharon I."/>
            <person name="Castelle C.J."/>
            <person name="Probst A.J."/>
            <person name="Thomas B.C."/>
            <person name="Singh A."/>
            <person name="Wilkins M.J."/>
            <person name="Karaoz U."/>
            <person name="Brodie E.L."/>
            <person name="Williams K.H."/>
            <person name="Hubbard S.S."/>
            <person name="Banfield J.F."/>
        </authorList>
    </citation>
    <scope>NUCLEOTIDE SEQUENCE [LARGE SCALE GENOMIC DNA]</scope>
</reference>
<keyword evidence="1" id="KW-0812">Transmembrane</keyword>
<sequence length="72" mass="8281">MRISSKLFKFLPLIGAFFFGVGMYFHDLAISHVVEITCLSISVFIALYMGVVIFIQQQKILRVLEEGKRKEI</sequence>
<gene>
    <name evidence="2" type="ORF">A3A97_02490</name>
</gene>
<name>A0A1G2PUK8_9BACT</name>
<dbReference type="EMBL" id="MHSW01000024">
    <property type="protein sequence ID" value="OHA51301.1"/>
    <property type="molecule type" value="Genomic_DNA"/>
</dbReference>
<dbReference type="AlphaFoldDB" id="A0A1G2PUK8"/>
<evidence type="ECO:0000313" key="3">
    <source>
        <dbReference type="Proteomes" id="UP000176951"/>
    </source>
</evidence>
<accession>A0A1G2PUK8</accession>
<comment type="caution">
    <text evidence="2">The sequence shown here is derived from an EMBL/GenBank/DDBJ whole genome shotgun (WGS) entry which is preliminary data.</text>
</comment>
<feature type="transmembrane region" description="Helical" evidence="1">
    <location>
        <begin position="7"/>
        <end position="26"/>
    </location>
</feature>
<keyword evidence="1" id="KW-1133">Transmembrane helix</keyword>
<evidence type="ECO:0000256" key="1">
    <source>
        <dbReference type="SAM" id="Phobius"/>
    </source>
</evidence>